<dbReference type="GO" id="GO:0003677">
    <property type="term" value="F:DNA binding"/>
    <property type="evidence" value="ECO:0007669"/>
    <property type="project" value="InterPro"/>
</dbReference>
<dbReference type="EMBL" id="LCIH01000009">
    <property type="protein sequence ID" value="KKT51655.1"/>
    <property type="molecule type" value="Genomic_DNA"/>
</dbReference>
<dbReference type="STRING" id="1618387.UW44_C0009G0019"/>
<evidence type="ECO:0008006" key="3">
    <source>
        <dbReference type="Google" id="ProtNLM"/>
    </source>
</evidence>
<dbReference type="Gene3D" id="3.30.1310.10">
    <property type="entry name" value="Nucleoid-associated protein YbaB-like domain"/>
    <property type="match status" value="1"/>
</dbReference>
<sequence>MFNGIKQFGSQGAALAKLALLQRKIAGHKTEIEEGGVKAVVTGDGKLKELYIGGENMNTAVKVINEAITKAQKYAAEEMKDSMGDLSKVLGNLPKGV</sequence>
<name>A0A0G1HXJ8_9BACT</name>
<accession>A0A0G1HXJ8</accession>
<evidence type="ECO:0000313" key="2">
    <source>
        <dbReference type="Proteomes" id="UP000034006"/>
    </source>
</evidence>
<reference evidence="1 2" key="1">
    <citation type="journal article" date="2015" name="Nature">
        <title>rRNA introns, odd ribosomes, and small enigmatic genomes across a large radiation of phyla.</title>
        <authorList>
            <person name="Brown C.T."/>
            <person name="Hug L.A."/>
            <person name="Thomas B.C."/>
            <person name="Sharon I."/>
            <person name="Castelle C.J."/>
            <person name="Singh A."/>
            <person name="Wilkins M.J."/>
            <person name="Williams K.H."/>
            <person name="Banfield J.F."/>
        </authorList>
    </citation>
    <scope>NUCLEOTIDE SEQUENCE [LARGE SCALE GENOMIC DNA]</scope>
</reference>
<organism evidence="1 2">
    <name type="scientific">Candidatus Collierbacteria bacterium GW2011_GWB2_44_22</name>
    <dbReference type="NCBI Taxonomy" id="1618387"/>
    <lineage>
        <taxon>Bacteria</taxon>
        <taxon>Candidatus Collieribacteriota</taxon>
    </lineage>
</organism>
<proteinExistence type="predicted"/>
<dbReference type="Proteomes" id="UP000034006">
    <property type="component" value="Unassembled WGS sequence"/>
</dbReference>
<protein>
    <recommendedName>
        <fullName evidence="3">Nucleoid-associated protein</fullName>
    </recommendedName>
</protein>
<dbReference type="InterPro" id="IPR036894">
    <property type="entry name" value="YbaB-like_sf"/>
</dbReference>
<dbReference type="AlphaFoldDB" id="A0A0G1HXJ8"/>
<evidence type="ECO:0000313" key="1">
    <source>
        <dbReference type="EMBL" id="KKT51655.1"/>
    </source>
</evidence>
<dbReference type="SUPFAM" id="SSF82607">
    <property type="entry name" value="YbaB-like"/>
    <property type="match status" value="1"/>
</dbReference>
<dbReference type="InterPro" id="IPR004401">
    <property type="entry name" value="YbaB/EbfC"/>
</dbReference>
<gene>
    <name evidence="1" type="ORF">UW44_C0009G0019</name>
</gene>
<dbReference type="Pfam" id="PF02575">
    <property type="entry name" value="YbaB_DNA_bd"/>
    <property type="match status" value="1"/>
</dbReference>
<comment type="caution">
    <text evidence="1">The sequence shown here is derived from an EMBL/GenBank/DDBJ whole genome shotgun (WGS) entry which is preliminary data.</text>
</comment>